<evidence type="ECO:0000313" key="1">
    <source>
        <dbReference type="EMBL" id="CDR94608.1"/>
    </source>
</evidence>
<keyword evidence="2" id="KW-1185">Reference proteome</keyword>
<protein>
    <submittedName>
        <fullName evidence="1">Uncharacterized protein</fullName>
    </submittedName>
</protein>
<dbReference type="RefSeq" id="XP_012766794.1">
    <property type="nucleotide sequence ID" value="XM_012911340.1"/>
</dbReference>
<dbReference type="Proteomes" id="UP000033188">
    <property type="component" value="Chromosome 1"/>
</dbReference>
<dbReference type="KEGG" id="bbig:BBBOND_0109060"/>
<name>A0A061D1U0_BABBI</name>
<reference evidence="2" key="1">
    <citation type="journal article" date="2014" name="Nucleic Acids Res.">
        <title>The evolutionary dynamics of variant antigen genes in Babesia reveal a history of genomic innovation underlying host-parasite interaction.</title>
        <authorList>
            <person name="Jackson A.P."/>
            <person name="Otto T.D."/>
            <person name="Darby A."/>
            <person name="Ramaprasad A."/>
            <person name="Xia D."/>
            <person name="Echaide I.E."/>
            <person name="Farber M."/>
            <person name="Gahlot S."/>
            <person name="Gamble J."/>
            <person name="Gupta D."/>
            <person name="Gupta Y."/>
            <person name="Jackson L."/>
            <person name="Malandrin L."/>
            <person name="Malas T.B."/>
            <person name="Moussa E."/>
            <person name="Nair M."/>
            <person name="Reid A.J."/>
            <person name="Sanders M."/>
            <person name="Sharma J."/>
            <person name="Tracey A."/>
            <person name="Quail M.A."/>
            <person name="Weir W."/>
            <person name="Wastling J.M."/>
            <person name="Hall N."/>
            <person name="Willadsen P."/>
            <person name="Lingelbach K."/>
            <person name="Shiels B."/>
            <person name="Tait A."/>
            <person name="Berriman M."/>
            <person name="Allred D.R."/>
            <person name="Pain A."/>
        </authorList>
    </citation>
    <scope>NUCLEOTIDE SEQUENCE [LARGE SCALE GENOMIC DNA]</scope>
    <source>
        <strain evidence="2">Bond</strain>
    </source>
</reference>
<dbReference type="VEuPathDB" id="PiroplasmaDB:BBBOND_0109060"/>
<accession>A0A061D1U0</accession>
<sequence>MEDMMQLLHCFAKLDFRCSRVISRSTALFWLDHIIALQKQQAILSAKLGTANVRNHGWLIGDSNGGIRNPGKCKDDAFLQMAGMLVAMNFNATSQKKVC</sequence>
<dbReference type="GeneID" id="24563149"/>
<gene>
    <name evidence="1" type="ORF">BBBOND_0109060</name>
</gene>
<organism evidence="1 2">
    <name type="scientific">Babesia bigemina</name>
    <dbReference type="NCBI Taxonomy" id="5866"/>
    <lineage>
        <taxon>Eukaryota</taxon>
        <taxon>Sar</taxon>
        <taxon>Alveolata</taxon>
        <taxon>Apicomplexa</taxon>
        <taxon>Aconoidasida</taxon>
        <taxon>Piroplasmida</taxon>
        <taxon>Babesiidae</taxon>
        <taxon>Babesia</taxon>
    </lineage>
</organism>
<proteinExistence type="predicted"/>
<dbReference type="EMBL" id="LK391707">
    <property type="protein sequence ID" value="CDR94608.1"/>
    <property type="molecule type" value="Genomic_DNA"/>
</dbReference>
<evidence type="ECO:0000313" key="2">
    <source>
        <dbReference type="Proteomes" id="UP000033188"/>
    </source>
</evidence>
<dbReference type="AlphaFoldDB" id="A0A061D1U0"/>